<proteinExistence type="predicted"/>
<organism evidence="1 2">
    <name type="scientific">Linnemannia exigua</name>
    <dbReference type="NCBI Taxonomy" id="604196"/>
    <lineage>
        <taxon>Eukaryota</taxon>
        <taxon>Fungi</taxon>
        <taxon>Fungi incertae sedis</taxon>
        <taxon>Mucoromycota</taxon>
        <taxon>Mortierellomycotina</taxon>
        <taxon>Mortierellomycetes</taxon>
        <taxon>Mortierellales</taxon>
        <taxon>Mortierellaceae</taxon>
        <taxon>Linnemannia</taxon>
    </lineage>
</organism>
<name>A0AAD4D217_9FUNG</name>
<gene>
    <name evidence="1" type="ORF">BGZ95_005367</name>
</gene>
<accession>A0AAD4D217</accession>
<dbReference type="EMBL" id="JAAAIL010002481">
    <property type="protein sequence ID" value="KAG0256947.1"/>
    <property type="molecule type" value="Genomic_DNA"/>
</dbReference>
<dbReference type="Proteomes" id="UP001194580">
    <property type="component" value="Unassembled WGS sequence"/>
</dbReference>
<feature type="non-terminal residue" evidence="1">
    <location>
        <position position="160"/>
    </location>
</feature>
<comment type="caution">
    <text evidence="1">The sequence shown here is derived from an EMBL/GenBank/DDBJ whole genome shotgun (WGS) entry which is preliminary data.</text>
</comment>
<evidence type="ECO:0000313" key="1">
    <source>
        <dbReference type="EMBL" id="KAG0256947.1"/>
    </source>
</evidence>
<evidence type="ECO:0000313" key="2">
    <source>
        <dbReference type="Proteomes" id="UP001194580"/>
    </source>
</evidence>
<dbReference type="AlphaFoldDB" id="A0AAD4D217"/>
<reference evidence="1" key="1">
    <citation type="journal article" date="2020" name="Fungal Divers.">
        <title>Resolving the Mortierellaceae phylogeny through synthesis of multi-gene phylogenetics and phylogenomics.</title>
        <authorList>
            <person name="Vandepol N."/>
            <person name="Liber J."/>
            <person name="Desiro A."/>
            <person name="Na H."/>
            <person name="Kennedy M."/>
            <person name="Barry K."/>
            <person name="Grigoriev I.V."/>
            <person name="Miller A.N."/>
            <person name="O'Donnell K."/>
            <person name="Stajich J.E."/>
            <person name="Bonito G."/>
        </authorList>
    </citation>
    <scope>NUCLEOTIDE SEQUENCE</scope>
    <source>
        <strain evidence="1">NRRL 28262</strain>
    </source>
</reference>
<sequence>MEVDNNPFDGGLHVLPQFFKSVKVPLTGPDVPAGMVRYSPCVPYYHTDMHIFSTIYPTLPTWDAPKPSFFYLIPAPTNSSQGYFLDIFIVPAAQNYTDVRLSTSMQVTEVLRDDLWGLFGVMNKTGTEYRVKSEAETLFNPGFTVIGLNLPLSEIRSRQV</sequence>
<keyword evidence="2" id="KW-1185">Reference proteome</keyword>
<protein>
    <submittedName>
        <fullName evidence="1">Uncharacterized protein</fullName>
    </submittedName>
</protein>